<name>A0A6C6Z3C1_SALPB</name>
<protein>
    <submittedName>
        <fullName evidence="1">Uncharacterized protein</fullName>
    </submittedName>
</protein>
<sequence>MRPLLFVRTQAYQIRLINKKTAGNPAAVAHDAF</sequence>
<gene>
    <name evidence="1" type="ordered locus">SPAB_02425</name>
</gene>
<accession>A0A6C6Z3C1</accession>
<organism evidence="1 2">
    <name type="scientific">Salmonella paratyphi B (strain ATCC BAA-1250 / SPB7)</name>
    <dbReference type="NCBI Taxonomy" id="1016998"/>
    <lineage>
        <taxon>Bacteria</taxon>
        <taxon>Pseudomonadati</taxon>
        <taxon>Pseudomonadota</taxon>
        <taxon>Gammaproteobacteria</taxon>
        <taxon>Enterobacterales</taxon>
        <taxon>Enterobacteriaceae</taxon>
        <taxon>Salmonella</taxon>
    </lineage>
</organism>
<evidence type="ECO:0000313" key="1">
    <source>
        <dbReference type="EMBL" id="ABX67806.1"/>
    </source>
</evidence>
<dbReference type="AlphaFoldDB" id="A0A6C6Z3C1"/>
<evidence type="ECO:0000313" key="2">
    <source>
        <dbReference type="Proteomes" id="UP000008556"/>
    </source>
</evidence>
<reference evidence="1 2" key="1">
    <citation type="submission" date="2007-11" db="EMBL/GenBank/DDBJ databases">
        <authorList>
            <consortium name="The Salmonella enterica serovar Paratyphi B Genome Sequencing Project"/>
            <person name="McClelland M."/>
            <person name="Sanderson E.K."/>
            <person name="Porwollik S."/>
            <person name="Spieth J."/>
            <person name="Clifton W.S."/>
            <person name="Fulton R."/>
            <person name="Cordes M."/>
            <person name="Wollam A."/>
            <person name="Shah N."/>
            <person name="Pepin K."/>
            <person name="Bhonagiri V."/>
            <person name="Nash W."/>
            <person name="Johnson M."/>
            <person name="Thiruvilangam P."/>
            <person name="Wilson R."/>
        </authorList>
    </citation>
    <scope>NUCLEOTIDE SEQUENCE [LARGE SCALE GENOMIC DNA]</scope>
    <source>
        <strain evidence="2">ATCC BAA-1250 / SPB7</strain>
    </source>
</reference>
<dbReference type="KEGG" id="spq:SPAB_02425"/>
<proteinExistence type="predicted"/>
<dbReference type="EMBL" id="CP000886">
    <property type="protein sequence ID" value="ABX67806.1"/>
    <property type="molecule type" value="Genomic_DNA"/>
</dbReference>
<dbReference type="Proteomes" id="UP000008556">
    <property type="component" value="Chromosome"/>
</dbReference>